<dbReference type="InterPro" id="IPR001375">
    <property type="entry name" value="Peptidase_S9_cat"/>
</dbReference>
<protein>
    <submittedName>
        <fullName evidence="3">Dipeptidyl-peptidase-4</fullName>
    </submittedName>
</protein>
<evidence type="ECO:0000313" key="3">
    <source>
        <dbReference type="EMBL" id="SJZ88215.1"/>
    </source>
</evidence>
<dbReference type="GO" id="GO:0006508">
    <property type="term" value="P:proteolysis"/>
    <property type="evidence" value="ECO:0007669"/>
    <property type="project" value="InterPro"/>
</dbReference>
<sequence>FSALQGCKSQNNGFFLRRRVACPKIMDFFCTAGLHVKKRWPFSAPQRVVCTKNEIFHAAGGAMAQISIRNFDTDDKKGRGASAFREFLLTLLHINHLITLLNMKKFYALCLAALVSVAPLQAAQKLTLNDVTGQTFTPKIIAGMRPMQGTDRYASISSDGKRIVEYAFKTGKPTRTLIDVGHTQGEQIAQIDGYIPSPDGRRLLIQTQTQRRYRRSFTAEYYLFNIQSNKLERLSTGGPQQVPTWSPDGNQVAFVRGGNIFLVKLLYDNAESQVTTDGRENAIINGIPDWVNEEEFSTNKSLCFTADGTMLCWVKYDERNVKEYALQMFMGSHPALSENAVYPHFYTYKYPKAGEENAKVSVWSYDIQSHKTLQINVPLPADGYIPRIKTLADPSKVLVLTMNRHQNELNLYAANPRTSLAQLIIREKSEKYIKEEVMEEMQVGQSTLLLPSDRDGYMHLYLYNMNGSLVRKVADGNYDITKVYGYDETTGNIYYQAAALSPHDRQIFVSHKNGKTTRLTQTEGWNTAVFSGDFQYFVNTWSDYHTPYVFTVRDRNGNLLSTLEDNAALRQKLAPYQLPQREAFSFTTSEQVKLDGWMMKPANFNPGKKYPVILFQYSGPGSQQVINAWSAGSMGNGGLYDAYLAQQGFIVVCVDGRGTGGRGAAFEKATYLNLGQLESRDQVETALWLAKQSYVDAGRIGIWGWSFGGFNTLMSMSEGRGVFKAGVAVAAPTNWRFYDTIYTERYMRTPQENPSGYATNPITRADKLHGALLLCHGLADDNVHFQNAAEYAEALVQADKDFKENLYTNRNHSIYGGNTRTHLLRQIANWFAEQLK</sequence>
<dbReference type="AlphaFoldDB" id="A0A1T4P9G7"/>
<organism evidence="3 4">
    <name type="scientific">Segatella oulorum</name>
    <dbReference type="NCBI Taxonomy" id="28136"/>
    <lineage>
        <taxon>Bacteria</taxon>
        <taxon>Pseudomonadati</taxon>
        <taxon>Bacteroidota</taxon>
        <taxon>Bacteroidia</taxon>
        <taxon>Bacteroidales</taxon>
        <taxon>Prevotellaceae</taxon>
        <taxon>Segatella</taxon>
    </lineage>
</organism>
<dbReference type="GO" id="GO:0008239">
    <property type="term" value="F:dipeptidyl-peptidase activity"/>
    <property type="evidence" value="ECO:0007669"/>
    <property type="project" value="TreeGrafter"/>
</dbReference>
<evidence type="ECO:0000313" key="4">
    <source>
        <dbReference type="Proteomes" id="UP000190065"/>
    </source>
</evidence>
<dbReference type="Gene3D" id="3.40.50.1820">
    <property type="entry name" value="alpha/beta hydrolase"/>
    <property type="match status" value="1"/>
</dbReference>
<accession>A0A1T4P9G7</accession>
<dbReference type="GO" id="GO:0008236">
    <property type="term" value="F:serine-type peptidase activity"/>
    <property type="evidence" value="ECO:0007669"/>
    <property type="project" value="InterPro"/>
</dbReference>
<name>A0A1T4P9G7_9BACT</name>
<evidence type="ECO:0000259" key="1">
    <source>
        <dbReference type="Pfam" id="PF00326"/>
    </source>
</evidence>
<feature type="domain" description="Dipeptidylpeptidase IV N-terminal" evidence="2">
    <location>
        <begin position="197"/>
        <end position="548"/>
    </location>
</feature>
<dbReference type="PANTHER" id="PTHR11731:SF193">
    <property type="entry name" value="DIPEPTIDYL PEPTIDASE 9"/>
    <property type="match status" value="1"/>
</dbReference>
<dbReference type="STRING" id="28136.SAMN02745202_01355"/>
<proteinExistence type="predicted"/>
<dbReference type="Proteomes" id="UP000190065">
    <property type="component" value="Unassembled WGS sequence"/>
</dbReference>
<feature type="domain" description="Peptidase S9 prolyl oligopeptidase catalytic" evidence="1">
    <location>
        <begin position="643"/>
        <end position="836"/>
    </location>
</feature>
<dbReference type="eggNOG" id="COG1506">
    <property type="taxonomic scope" value="Bacteria"/>
</dbReference>
<dbReference type="eggNOG" id="COG0823">
    <property type="taxonomic scope" value="Bacteria"/>
</dbReference>
<dbReference type="EMBL" id="FUXK01000013">
    <property type="protein sequence ID" value="SJZ88215.1"/>
    <property type="molecule type" value="Genomic_DNA"/>
</dbReference>
<dbReference type="Pfam" id="PF00930">
    <property type="entry name" value="DPPIV_N"/>
    <property type="match status" value="1"/>
</dbReference>
<dbReference type="PANTHER" id="PTHR11731">
    <property type="entry name" value="PROTEASE FAMILY S9B,C DIPEPTIDYL-PEPTIDASE IV-RELATED"/>
    <property type="match status" value="1"/>
</dbReference>
<dbReference type="InterPro" id="IPR002469">
    <property type="entry name" value="Peptidase_S9B_N"/>
</dbReference>
<dbReference type="SUPFAM" id="SSF82171">
    <property type="entry name" value="DPP6 N-terminal domain-like"/>
    <property type="match status" value="1"/>
</dbReference>
<dbReference type="Pfam" id="PF00326">
    <property type="entry name" value="Peptidase_S9"/>
    <property type="match status" value="1"/>
</dbReference>
<feature type="non-terminal residue" evidence="3">
    <location>
        <position position="1"/>
    </location>
</feature>
<evidence type="ECO:0000259" key="2">
    <source>
        <dbReference type="Pfam" id="PF00930"/>
    </source>
</evidence>
<gene>
    <name evidence="3" type="ORF">SAMN02745202_01355</name>
</gene>
<dbReference type="SUPFAM" id="SSF53474">
    <property type="entry name" value="alpha/beta-Hydrolases"/>
    <property type="match status" value="1"/>
</dbReference>
<reference evidence="3 4" key="1">
    <citation type="submission" date="2017-02" db="EMBL/GenBank/DDBJ databases">
        <authorList>
            <person name="Peterson S.W."/>
        </authorList>
    </citation>
    <scope>NUCLEOTIDE SEQUENCE [LARGE SCALE GENOMIC DNA]</scope>
    <source>
        <strain evidence="3 4">ATCC 43324</strain>
    </source>
</reference>
<dbReference type="InterPro" id="IPR029058">
    <property type="entry name" value="AB_hydrolase_fold"/>
</dbReference>
<dbReference type="InterPro" id="IPR050278">
    <property type="entry name" value="Serine_Prot_S9B/DPPIV"/>
</dbReference>
<dbReference type="Gene3D" id="2.140.10.30">
    <property type="entry name" value="Dipeptidylpeptidase IV, N-terminal domain"/>
    <property type="match status" value="1"/>
</dbReference>